<feature type="chain" id="PRO_5047000981" evidence="1">
    <location>
        <begin position="20"/>
        <end position="245"/>
    </location>
</feature>
<sequence length="245" mass="26127">MMSPVSLLLLSLAFTGCCAWGDWGRFHHNPMFGGMNRFGGQGQGFPGRFGGPGFFGRFPGRFPGQGQGFPAGPATGRSTPSVCSGKGTLGQRFAVNIGINDADNDSFVAGPEMYNDFRNNYDTNKDGCVTLAEWEQRWVQGLLFSKAFADSRWAALQPSNNTACPVTYASFQNNTNMRMPLGGFISGNLQTLVDTCKSDNSLLISNCDCLQLLGACVNDATLSANSVCQAYVAQPVNATTTPVLG</sequence>
<name>A0ABM1A8B9_APLCA</name>
<reference evidence="3" key="1">
    <citation type="submission" date="2025-08" db="UniProtKB">
        <authorList>
            <consortium name="RefSeq"/>
        </authorList>
    </citation>
    <scope>IDENTIFICATION</scope>
</reference>
<evidence type="ECO:0000313" key="2">
    <source>
        <dbReference type="Proteomes" id="UP000694888"/>
    </source>
</evidence>
<dbReference type="Proteomes" id="UP000694888">
    <property type="component" value="Unplaced"/>
</dbReference>
<dbReference type="GeneID" id="101847447"/>
<evidence type="ECO:0000313" key="3">
    <source>
        <dbReference type="RefSeq" id="XP_012942765.1"/>
    </source>
</evidence>
<gene>
    <name evidence="3" type="primary">LOC101847447</name>
</gene>
<protein>
    <submittedName>
        <fullName evidence="3">Uncharacterized protein LOC101847447</fullName>
    </submittedName>
</protein>
<keyword evidence="1" id="KW-0732">Signal</keyword>
<dbReference type="InterPro" id="IPR018247">
    <property type="entry name" value="EF_Hand_1_Ca_BS"/>
</dbReference>
<dbReference type="RefSeq" id="XP_012942765.1">
    <property type="nucleotide sequence ID" value="XM_013087311.2"/>
</dbReference>
<organism evidence="2 3">
    <name type="scientific">Aplysia californica</name>
    <name type="common">California sea hare</name>
    <dbReference type="NCBI Taxonomy" id="6500"/>
    <lineage>
        <taxon>Eukaryota</taxon>
        <taxon>Metazoa</taxon>
        <taxon>Spiralia</taxon>
        <taxon>Lophotrochozoa</taxon>
        <taxon>Mollusca</taxon>
        <taxon>Gastropoda</taxon>
        <taxon>Heterobranchia</taxon>
        <taxon>Euthyneura</taxon>
        <taxon>Tectipleura</taxon>
        <taxon>Aplysiida</taxon>
        <taxon>Aplysioidea</taxon>
        <taxon>Aplysiidae</taxon>
        <taxon>Aplysia</taxon>
    </lineage>
</organism>
<proteinExistence type="predicted"/>
<keyword evidence="2" id="KW-1185">Reference proteome</keyword>
<evidence type="ECO:0000256" key="1">
    <source>
        <dbReference type="SAM" id="SignalP"/>
    </source>
</evidence>
<accession>A0ABM1A8B9</accession>
<dbReference type="PROSITE" id="PS00018">
    <property type="entry name" value="EF_HAND_1"/>
    <property type="match status" value="1"/>
</dbReference>
<feature type="signal peptide" evidence="1">
    <location>
        <begin position="1"/>
        <end position="19"/>
    </location>
</feature>